<dbReference type="Gene3D" id="3.40.50.1820">
    <property type="entry name" value="alpha/beta hydrolase"/>
    <property type="match status" value="1"/>
</dbReference>
<feature type="transmembrane region" description="Helical" evidence="3">
    <location>
        <begin position="27"/>
        <end position="45"/>
    </location>
</feature>
<protein>
    <recommendedName>
        <fullName evidence="8">Peptidase S33 tripeptidyl aminopeptidase-like C-terminal domain-containing protein</fullName>
    </recommendedName>
</protein>
<evidence type="ECO:0000313" key="7">
    <source>
        <dbReference type="Proteomes" id="UP000054302"/>
    </source>
</evidence>
<evidence type="ECO:0000256" key="2">
    <source>
        <dbReference type="ARBA" id="ARBA00022801"/>
    </source>
</evidence>
<dbReference type="OMA" id="FAQRNWE"/>
<gene>
    <name evidence="6" type="ORF">PV10_07298</name>
</gene>
<dbReference type="AlphaFoldDB" id="A0A0D1Z7M4"/>
<dbReference type="GeneID" id="27325143"/>
<dbReference type="Pfam" id="PF00561">
    <property type="entry name" value="Abhydrolase_1"/>
    <property type="match status" value="1"/>
</dbReference>
<dbReference type="InterPro" id="IPR013595">
    <property type="entry name" value="Pept_S33_TAP-like_C"/>
</dbReference>
<dbReference type="EMBL" id="KN847524">
    <property type="protein sequence ID" value="KIV89944.1"/>
    <property type="molecule type" value="Genomic_DNA"/>
</dbReference>
<sequence length="657" mass="73397">MDLKQGDRPWKAESETKKTTRPSRTRLVCLTLMFVLVTYQLRVWVNILREASTPLRNDAIKGSSPFQWPDISPSQELEYHECYDKFQCARLELPMDYNGTDTPDNKIAIAIIRQPAKVHVSDPRYGGAILVNPGGPGGSGVAKVLYHGELIQQVVDSDRTPNESHDSDKYFDIIGFDPRGVNHSTPVLSCFQDNFARQVWNLQSEAEGILGSSGASLRIAWRRARALADGCSSRLDGSNQTLLEHVNTTPVAADMAEIIERHGQWREKQGQQAQRAYNTAHKCHADSQIIARTRWNKGQEKLLYWGFSYGTLLGSTFAAMYPERIERVALDGVVNAEDYYHGPWTSNLRDTDHILEKLFIYCDEAGPEQCRFWRTGGPQAIQAAYEKLLRDIWDDPLSVVGDQRRGPEIITWSDLKMIVKNALYQPVIFGAVMAELLQDITNGTGSVFADYKEKNRTPACRSSECIADGPFSEACTSPGWSEMEATRAVLCTDAEGIGSFTEDEFRVYWEQLQHQSASMGDFWAQTRLDCAGWRKLAKWRFAGPVAGNTSHPILWIGNTYDTVTPLWNAHRMSEHFPGSVVLQQDSEGHCSITAPSLCTAKAVRSYFQTGVLPAQGTVCVPEVKPFGIKPSSEQALTVKDTELLAALTRIAETVSFI</sequence>
<keyword evidence="2" id="KW-0378">Hydrolase</keyword>
<dbReference type="STRING" id="212818.A0A0D1Z7M4"/>
<evidence type="ECO:0000256" key="3">
    <source>
        <dbReference type="SAM" id="Phobius"/>
    </source>
</evidence>
<keyword evidence="7" id="KW-1185">Reference proteome</keyword>
<evidence type="ECO:0000313" key="6">
    <source>
        <dbReference type="EMBL" id="KIV89944.1"/>
    </source>
</evidence>
<dbReference type="InterPro" id="IPR029058">
    <property type="entry name" value="AB_hydrolase_fold"/>
</dbReference>
<dbReference type="Proteomes" id="UP000054302">
    <property type="component" value="Unassembled WGS sequence"/>
</dbReference>
<reference evidence="6 7" key="1">
    <citation type="submission" date="2015-01" db="EMBL/GenBank/DDBJ databases">
        <title>The Genome Sequence of Exophiala mesophila CBS40295.</title>
        <authorList>
            <consortium name="The Broad Institute Genomics Platform"/>
            <person name="Cuomo C."/>
            <person name="de Hoog S."/>
            <person name="Gorbushina A."/>
            <person name="Stielow B."/>
            <person name="Teixiera M."/>
            <person name="Abouelleil A."/>
            <person name="Chapman S.B."/>
            <person name="Priest M."/>
            <person name="Young S.K."/>
            <person name="Wortman J."/>
            <person name="Nusbaum C."/>
            <person name="Birren B."/>
        </authorList>
    </citation>
    <scope>NUCLEOTIDE SEQUENCE [LARGE SCALE GENOMIC DNA]</scope>
    <source>
        <strain evidence="6 7">CBS 40295</strain>
    </source>
</reference>
<dbReference type="Pfam" id="PF08386">
    <property type="entry name" value="Abhydrolase_4"/>
    <property type="match status" value="1"/>
</dbReference>
<comment type="similarity">
    <text evidence="1">Belongs to the peptidase S33 family.</text>
</comment>
<proteinExistence type="inferred from homology"/>
<keyword evidence="3" id="KW-0812">Transmembrane</keyword>
<evidence type="ECO:0000259" key="4">
    <source>
        <dbReference type="Pfam" id="PF00561"/>
    </source>
</evidence>
<dbReference type="VEuPathDB" id="FungiDB:PV10_07298"/>
<feature type="domain" description="AB hydrolase-1" evidence="4">
    <location>
        <begin position="128"/>
        <end position="342"/>
    </location>
</feature>
<name>A0A0D1Z7M4_EXOME</name>
<accession>A0A0D1Z7M4</accession>
<dbReference type="SUPFAM" id="SSF53474">
    <property type="entry name" value="alpha/beta-Hydrolases"/>
    <property type="match status" value="2"/>
</dbReference>
<dbReference type="InterPro" id="IPR051601">
    <property type="entry name" value="Serine_prot/Carboxylest_S33"/>
</dbReference>
<feature type="domain" description="Peptidase S33 tripeptidyl aminopeptidase-like C-terminal" evidence="5">
    <location>
        <begin position="519"/>
        <end position="619"/>
    </location>
</feature>
<evidence type="ECO:0008006" key="8">
    <source>
        <dbReference type="Google" id="ProtNLM"/>
    </source>
</evidence>
<evidence type="ECO:0000256" key="1">
    <source>
        <dbReference type="ARBA" id="ARBA00010088"/>
    </source>
</evidence>
<dbReference type="PANTHER" id="PTHR43248:SF25">
    <property type="entry name" value="AB HYDROLASE-1 DOMAIN-CONTAINING PROTEIN-RELATED"/>
    <property type="match status" value="1"/>
</dbReference>
<keyword evidence="3" id="KW-0472">Membrane</keyword>
<keyword evidence="3" id="KW-1133">Transmembrane helix</keyword>
<dbReference type="RefSeq" id="XP_016221518.1">
    <property type="nucleotide sequence ID" value="XM_016372186.1"/>
</dbReference>
<evidence type="ECO:0000259" key="5">
    <source>
        <dbReference type="Pfam" id="PF08386"/>
    </source>
</evidence>
<dbReference type="PANTHER" id="PTHR43248">
    <property type="entry name" value="2-SUCCINYL-6-HYDROXY-2,4-CYCLOHEXADIENE-1-CARBOXYLATE SYNTHASE"/>
    <property type="match status" value="1"/>
</dbReference>
<dbReference type="HOGENOM" id="CLU_013364_5_2_1"/>
<dbReference type="GO" id="GO:0016787">
    <property type="term" value="F:hydrolase activity"/>
    <property type="evidence" value="ECO:0007669"/>
    <property type="project" value="UniProtKB-KW"/>
</dbReference>
<organism evidence="6 7">
    <name type="scientific">Exophiala mesophila</name>
    <name type="common">Black yeast-like fungus</name>
    <dbReference type="NCBI Taxonomy" id="212818"/>
    <lineage>
        <taxon>Eukaryota</taxon>
        <taxon>Fungi</taxon>
        <taxon>Dikarya</taxon>
        <taxon>Ascomycota</taxon>
        <taxon>Pezizomycotina</taxon>
        <taxon>Eurotiomycetes</taxon>
        <taxon>Chaetothyriomycetidae</taxon>
        <taxon>Chaetothyriales</taxon>
        <taxon>Herpotrichiellaceae</taxon>
        <taxon>Exophiala</taxon>
    </lineage>
</organism>
<dbReference type="OrthoDB" id="425534at2759"/>
<dbReference type="InterPro" id="IPR000073">
    <property type="entry name" value="AB_hydrolase_1"/>
</dbReference>